<comment type="catalytic activity">
    <reaction evidence="13">
        <text>a ubiquinone + NADH + 5 H(+)(in) = a ubiquinol + NAD(+) + 4 H(+)(out)</text>
        <dbReference type="Rhea" id="RHEA:29091"/>
        <dbReference type="Rhea" id="RHEA-COMP:9565"/>
        <dbReference type="Rhea" id="RHEA-COMP:9566"/>
        <dbReference type="ChEBI" id="CHEBI:15378"/>
        <dbReference type="ChEBI" id="CHEBI:16389"/>
        <dbReference type="ChEBI" id="CHEBI:17976"/>
        <dbReference type="ChEBI" id="CHEBI:57540"/>
        <dbReference type="ChEBI" id="CHEBI:57945"/>
        <dbReference type="EC" id="7.1.1.2"/>
    </reaction>
</comment>
<feature type="transmembrane region" description="Helical" evidence="14">
    <location>
        <begin position="145"/>
        <end position="166"/>
    </location>
</feature>
<keyword evidence="9 13" id="KW-0830">Ubiquinone</keyword>
<dbReference type="GO" id="GO:0009060">
    <property type="term" value="P:aerobic respiration"/>
    <property type="evidence" value="ECO:0007669"/>
    <property type="project" value="TreeGrafter"/>
</dbReference>
<protein>
    <recommendedName>
        <fullName evidence="4 13">NADH-ubiquinone oxidoreductase chain 1</fullName>
        <ecNumber evidence="13">7.1.1.2</ecNumber>
    </recommendedName>
</protein>
<gene>
    <name evidence="15" type="primary">ND1</name>
</gene>
<evidence type="ECO:0000256" key="2">
    <source>
        <dbReference type="ARBA" id="ARBA00004448"/>
    </source>
</evidence>
<dbReference type="EMBL" id="AY521268">
    <property type="protein sequence ID" value="AAS77797.1"/>
    <property type="molecule type" value="Genomic_DNA"/>
</dbReference>
<dbReference type="GO" id="GO:0008137">
    <property type="term" value="F:NADH dehydrogenase (ubiquinone) activity"/>
    <property type="evidence" value="ECO:0007669"/>
    <property type="project" value="UniProtKB-EC"/>
</dbReference>
<evidence type="ECO:0000256" key="8">
    <source>
        <dbReference type="ARBA" id="ARBA00022989"/>
    </source>
</evidence>
<dbReference type="PANTHER" id="PTHR11432:SF3">
    <property type="entry name" value="NADH-UBIQUINONE OXIDOREDUCTASE CHAIN 1"/>
    <property type="match status" value="1"/>
</dbReference>
<dbReference type="PANTHER" id="PTHR11432">
    <property type="entry name" value="NADH DEHYDROGENASE SUBUNIT 1"/>
    <property type="match status" value="1"/>
</dbReference>
<dbReference type="PROSITE" id="PS00667">
    <property type="entry name" value="COMPLEX1_ND1_1"/>
    <property type="match status" value="1"/>
</dbReference>
<organism evidence="15">
    <name type="scientific">Siphoninus phillyreae</name>
    <name type="common">ash whitefly</name>
    <dbReference type="NCBI Taxonomy" id="7040"/>
    <lineage>
        <taxon>Eukaryota</taxon>
        <taxon>Metazoa</taxon>
        <taxon>Ecdysozoa</taxon>
        <taxon>Arthropoda</taxon>
        <taxon>Hexapoda</taxon>
        <taxon>Insecta</taxon>
        <taxon>Pterygota</taxon>
        <taxon>Neoptera</taxon>
        <taxon>Paraneoptera</taxon>
        <taxon>Hemiptera</taxon>
        <taxon>Sternorrhyncha</taxon>
        <taxon>Aleyrodoidea</taxon>
        <taxon>Aleyrodidae</taxon>
        <taxon>Aleyrodinae</taxon>
        <taxon>Siphoninus</taxon>
    </lineage>
</organism>
<dbReference type="PROSITE" id="PS00668">
    <property type="entry name" value="COMPLEX1_ND1_2"/>
    <property type="match status" value="1"/>
</dbReference>
<comment type="subcellular location">
    <subcellularLocation>
        <location evidence="2 12">Mitochondrion inner membrane</location>
        <topology evidence="2 12">Multi-pass membrane protein</topology>
    </subcellularLocation>
</comment>
<dbReference type="Pfam" id="PF00146">
    <property type="entry name" value="NADHdh"/>
    <property type="match status" value="1"/>
</dbReference>
<reference evidence="15" key="1">
    <citation type="journal article" date="2004" name="Appl. Environ. Microbiol.">
        <title>Evolutionary relationships of primary prokaryotic endosymbionts of whiteflies and their hosts.</title>
        <authorList>
            <person name="Thao M.L."/>
            <person name="Baumann P."/>
        </authorList>
    </citation>
    <scope>NUCLEOTIDE SEQUENCE</scope>
</reference>
<feature type="transmembrane region" description="Helical" evidence="14">
    <location>
        <begin position="69"/>
        <end position="90"/>
    </location>
</feature>
<evidence type="ECO:0000256" key="10">
    <source>
        <dbReference type="ARBA" id="ARBA00023128"/>
    </source>
</evidence>
<dbReference type="InterPro" id="IPR001694">
    <property type="entry name" value="NADH_UbQ_OxRdtase_su1/FPO"/>
</dbReference>
<evidence type="ECO:0000256" key="9">
    <source>
        <dbReference type="ARBA" id="ARBA00023075"/>
    </source>
</evidence>
<comment type="function">
    <text evidence="1">Core subunit of the mitochondrial membrane respiratory chain NADH dehydrogenase (Complex I) that is believed to belong to the minimal assembly required for catalysis. Complex I functions in the transfer of electrons from NADH to the respiratory chain. The immediate electron acceptor for the enzyme is believed to be ubiquinone.</text>
</comment>
<evidence type="ECO:0000256" key="12">
    <source>
        <dbReference type="RuleBase" id="RU000471"/>
    </source>
</evidence>
<keyword evidence="11 14" id="KW-0472">Membrane</keyword>
<dbReference type="EC" id="7.1.1.2" evidence="13"/>
<evidence type="ECO:0000256" key="5">
    <source>
        <dbReference type="ARBA" id="ARBA00022448"/>
    </source>
</evidence>
<dbReference type="InterPro" id="IPR018086">
    <property type="entry name" value="NADH_UbQ_OxRdtase_su1_CS"/>
</dbReference>
<keyword evidence="10 13" id="KW-0496">Mitochondrion</keyword>
<keyword evidence="12" id="KW-0520">NAD</keyword>
<keyword evidence="7" id="KW-0999">Mitochondrion inner membrane</keyword>
<feature type="transmembrane region" description="Helical" evidence="14">
    <location>
        <begin position="250"/>
        <end position="270"/>
    </location>
</feature>
<feature type="transmembrane region" description="Helical" evidence="14">
    <location>
        <begin position="6"/>
        <end position="24"/>
    </location>
</feature>
<evidence type="ECO:0000256" key="3">
    <source>
        <dbReference type="ARBA" id="ARBA00010535"/>
    </source>
</evidence>
<name>Q6JCP4_9HEMI</name>
<evidence type="ECO:0000256" key="1">
    <source>
        <dbReference type="ARBA" id="ARBA00003257"/>
    </source>
</evidence>
<evidence type="ECO:0000256" key="6">
    <source>
        <dbReference type="ARBA" id="ARBA00022692"/>
    </source>
</evidence>
<reference evidence="15" key="2">
    <citation type="journal article" date="2004" name="BMC Evol. Biol.">
        <title>Organization of the mitochondrial genomes of whiteflies, aphids, and psyllids (Hemiptera, Sternorrhyncha).</title>
        <authorList>
            <person name="Thao M.L."/>
            <person name="Baumann L."/>
            <person name="Baumann P."/>
        </authorList>
    </citation>
    <scope>NUCLEOTIDE SEQUENCE</scope>
</reference>
<feature type="transmembrane region" description="Helical" evidence="14">
    <location>
        <begin position="102"/>
        <end position="124"/>
    </location>
</feature>
<evidence type="ECO:0000256" key="7">
    <source>
        <dbReference type="ARBA" id="ARBA00022792"/>
    </source>
</evidence>
<keyword evidence="5" id="KW-0813">Transport</keyword>
<feature type="transmembrane region" description="Helical" evidence="14">
    <location>
        <begin position="221"/>
        <end position="244"/>
    </location>
</feature>
<evidence type="ECO:0000256" key="13">
    <source>
        <dbReference type="RuleBase" id="RU000473"/>
    </source>
</evidence>
<evidence type="ECO:0000256" key="11">
    <source>
        <dbReference type="ARBA" id="ARBA00023136"/>
    </source>
</evidence>
<proteinExistence type="inferred from homology"/>
<dbReference type="GO" id="GO:0005743">
    <property type="term" value="C:mitochondrial inner membrane"/>
    <property type="evidence" value="ECO:0007669"/>
    <property type="project" value="UniProtKB-SubCell"/>
</dbReference>
<sequence>MINMANMTILLVSVMLSIAFFTLMERKMISYMQNRKGPNKVAMIGVIQPMADAIKLITKELNLNLKSNLMIYLISPVLNILMSLTMWMVFPFLFNFNFMKMSIMLMMACLSTNSITIIAMSWASNSNYAFMGMIRSVAQMISYEINFMMIILAAMNISEQMNLVMFNTLQKYMNIAEMLPTMLVMWIITVLAETSRTPFDFSEGESELVSGFNIEYSSKSFMFLFLAEYSNILIMSMVSTLMFLNVSNKMMLMGIYIAMCFMFVWTRATLPRFRYDKLMKFNWTQLLPTSTTILMITFMMKSNI</sequence>
<dbReference type="GO" id="GO:0003954">
    <property type="term" value="F:NADH dehydrogenase activity"/>
    <property type="evidence" value="ECO:0007669"/>
    <property type="project" value="TreeGrafter"/>
</dbReference>
<evidence type="ECO:0000256" key="14">
    <source>
        <dbReference type="SAM" id="Phobius"/>
    </source>
</evidence>
<evidence type="ECO:0000256" key="4">
    <source>
        <dbReference type="ARBA" id="ARBA00021009"/>
    </source>
</evidence>
<evidence type="ECO:0000313" key="15">
    <source>
        <dbReference type="EMBL" id="AAS77797.1"/>
    </source>
</evidence>
<comment type="similarity">
    <text evidence="3 12">Belongs to the complex I subunit 1 family.</text>
</comment>
<keyword evidence="8 14" id="KW-1133">Transmembrane helix</keyword>
<geneLocation type="mitochondrion" evidence="15"/>
<keyword evidence="6 12" id="KW-0812">Transmembrane</keyword>
<feature type="transmembrane region" description="Helical" evidence="14">
    <location>
        <begin position="172"/>
        <end position="192"/>
    </location>
</feature>
<dbReference type="AlphaFoldDB" id="Q6JCP4"/>
<accession>Q6JCP4</accession>